<dbReference type="Proteomes" id="UP000281738">
    <property type="component" value="Unassembled WGS sequence"/>
</dbReference>
<proteinExistence type="predicted"/>
<reference evidence="2 3" key="1">
    <citation type="submission" date="2018-11" db="EMBL/GenBank/DDBJ databases">
        <title>Sequencing the genomes of 1000 actinobacteria strains.</title>
        <authorList>
            <person name="Klenk H.-P."/>
        </authorList>
    </citation>
    <scope>NUCLEOTIDE SEQUENCE [LARGE SCALE GENOMIC DNA]</scope>
    <source>
        <strain evidence="2 3">DSM 12652</strain>
    </source>
</reference>
<keyword evidence="1" id="KW-0472">Membrane</keyword>
<protein>
    <recommendedName>
        <fullName evidence="4">SMODS and SLOG-associating 2TM effector domain-containing protein</fullName>
    </recommendedName>
</protein>
<keyword evidence="1" id="KW-1133">Transmembrane helix</keyword>
<keyword evidence="1" id="KW-0812">Transmembrane</keyword>
<organism evidence="2 3">
    <name type="scientific">Nocardioides aurantiacus</name>
    <dbReference type="NCBI Taxonomy" id="86796"/>
    <lineage>
        <taxon>Bacteria</taxon>
        <taxon>Bacillati</taxon>
        <taxon>Actinomycetota</taxon>
        <taxon>Actinomycetes</taxon>
        <taxon>Propionibacteriales</taxon>
        <taxon>Nocardioidaceae</taxon>
        <taxon>Nocardioides</taxon>
    </lineage>
</organism>
<accession>A0A3N2CTR7</accession>
<name>A0A3N2CTR7_9ACTN</name>
<feature type="transmembrane region" description="Helical" evidence="1">
    <location>
        <begin position="29"/>
        <end position="47"/>
    </location>
</feature>
<gene>
    <name evidence="2" type="ORF">EDD33_1785</name>
</gene>
<feature type="transmembrane region" description="Helical" evidence="1">
    <location>
        <begin position="147"/>
        <end position="171"/>
    </location>
</feature>
<feature type="transmembrane region" description="Helical" evidence="1">
    <location>
        <begin position="59"/>
        <end position="83"/>
    </location>
</feature>
<sequence>MTEPDDTNVFTDQAKWLIEWHNRRSESTTARATALLGFTGVTLALLLQGTRLPGINPNAFIWLVLALTVAALFATAFCCIRALRTIEVTVANSHQLRQWWQKYNDDTNPASDDYQRNITETFLSATDLQQESPIDTAKNAADNRSWWFGWATWALAATVVFISVLLFAILIQQQGR</sequence>
<evidence type="ECO:0008006" key="4">
    <source>
        <dbReference type="Google" id="ProtNLM"/>
    </source>
</evidence>
<dbReference type="EMBL" id="RKHO01000001">
    <property type="protein sequence ID" value="ROR90929.1"/>
    <property type="molecule type" value="Genomic_DNA"/>
</dbReference>
<dbReference type="OrthoDB" id="9935171at2"/>
<comment type="caution">
    <text evidence="2">The sequence shown here is derived from an EMBL/GenBank/DDBJ whole genome shotgun (WGS) entry which is preliminary data.</text>
</comment>
<evidence type="ECO:0000256" key="1">
    <source>
        <dbReference type="SAM" id="Phobius"/>
    </source>
</evidence>
<evidence type="ECO:0000313" key="3">
    <source>
        <dbReference type="Proteomes" id="UP000281738"/>
    </source>
</evidence>
<keyword evidence="3" id="KW-1185">Reference proteome</keyword>
<dbReference type="AlphaFoldDB" id="A0A3N2CTR7"/>
<dbReference type="RefSeq" id="WP_123390183.1">
    <property type="nucleotide sequence ID" value="NZ_RKHO01000001.1"/>
</dbReference>
<evidence type="ECO:0000313" key="2">
    <source>
        <dbReference type="EMBL" id="ROR90929.1"/>
    </source>
</evidence>